<dbReference type="InterPro" id="IPR011006">
    <property type="entry name" value="CheY-like_superfamily"/>
</dbReference>
<dbReference type="InterPro" id="IPR001789">
    <property type="entry name" value="Sig_transdc_resp-reg_receiver"/>
</dbReference>
<dbReference type="InterPro" id="IPR036097">
    <property type="entry name" value="HisK_dim/P_sf"/>
</dbReference>
<dbReference type="SUPFAM" id="SSF47226">
    <property type="entry name" value="Histidine-containing phosphotransfer domain, HPT domain"/>
    <property type="match status" value="1"/>
</dbReference>
<dbReference type="EMBL" id="CP036259">
    <property type="protein sequence ID" value="QDR83234.1"/>
    <property type="molecule type" value="Genomic_DNA"/>
</dbReference>
<dbReference type="Gene3D" id="3.40.50.2300">
    <property type="match status" value="1"/>
</dbReference>
<dbReference type="SMART" id="SM00091">
    <property type="entry name" value="PAS"/>
    <property type="match status" value="1"/>
</dbReference>
<dbReference type="InterPro" id="IPR035965">
    <property type="entry name" value="PAS-like_dom_sf"/>
</dbReference>
<feature type="modified residue" description="Phosphohistidine" evidence="9">
    <location>
        <position position="989"/>
    </location>
</feature>
<dbReference type="SUPFAM" id="SSF52172">
    <property type="entry name" value="CheY-like"/>
    <property type="match status" value="1"/>
</dbReference>
<dbReference type="Proteomes" id="UP000320776">
    <property type="component" value="Chromosome"/>
</dbReference>
<dbReference type="InterPro" id="IPR036641">
    <property type="entry name" value="HPT_dom_sf"/>
</dbReference>
<dbReference type="SUPFAM" id="SSF55781">
    <property type="entry name" value="GAF domain-like"/>
    <property type="match status" value="2"/>
</dbReference>
<dbReference type="Gene3D" id="3.30.450.40">
    <property type="match status" value="2"/>
</dbReference>
<keyword evidence="6 14" id="KW-0418">Kinase</keyword>
<dbReference type="KEGG" id="sted:SPTER_47160"/>
<dbReference type="SMART" id="SM00388">
    <property type="entry name" value="HisKA"/>
    <property type="match status" value="1"/>
</dbReference>
<dbReference type="CDD" id="cd00082">
    <property type="entry name" value="HisKA"/>
    <property type="match status" value="1"/>
</dbReference>
<evidence type="ECO:0000259" key="12">
    <source>
        <dbReference type="PROSITE" id="PS50110"/>
    </source>
</evidence>
<organism evidence="14 15">
    <name type="scientific">Sporomusa termitida</name>
    <dbReference type="NCBI Taxonomy" id="2377"/>
    <lineage>
        <taxon>Bacteria</taxon>
        <taxon>Bacillati</taxon>
        <taxon>Bacillota</taxon>
        <taxon>Negativicutes</taxon>
        <taxon>Selenomonadales</taxon>
        <taxon>Sporomusaceae</taxon>
        <taxon>Sporomusa</taxon>
    </lineage>
</organism>
<proteinExistence type="inferred from homology"/>
<evidence type="ECO:0000256" key="8">
    <source>
        <dbReference type="ARBA" id="ARBA00074306"/>
    </source>
</evidence>
<evidence type="ECO:0000259" key="11">
    <source>
        <dbReference type="PROSITE" id="PS50109"/>
    </source>
</evidence>
<evidence type="ECO:0000256" key="9">
    <source>
        <dbReference type="PROSITE-ProRule" id="PRU00110"/>
    </source>
</evidence>
<dbReference type="Gene3D" id="3.30.450.20">
    <property type="entry name" value="PAS domain"/>
    <property type="match status" value="1"/>
</dbReference>
<feature type="domain" description="HPt" evidence="13">
    <location>
        <begin position="950"/>
        <end position="1043"/>
    </location>
</feature>
<evidence type="ECO:0000313" key="14">
    <source>
        <dbReference type="EMBL" id="QDR83234.1"/>
    </source>
</evidence>
<dbReference type="CDD" id="cd00130">
    <property type="entry name" value="PAS"/>
    <property type="match status" value="1"/>
</dbReference>
<dbReference type="EC" id="2.7.13.3" evidence="3"/>
<dbReference type="GO" id="GO:0000155">
    <property type="term" value="F:phosphorelay sensor kinase activity"/>
    <property type="evidence" value="ECO:0007669"/>
    <property type="project" value="InterPro"/>
</dbReference>
<evidence type="ECO:0000256" key="4">
    <source>
        <dbReference type="ARBA" id="ARBA00022553"/>
    </source>
</evidence>
<name>A0A517E0V6_9FIRM</name>
<dbReference type="SUPFAM" id="SSF55874">
    <property type="entry name" value="ATPase domain of HSP90 chaperone/DNA topoisomerase II/histidine kinase"/>
    <property type="match status" value="1"/>
</dbReference>
<dbReference type="Pfam" id="PF13426">
    <property type="entry name" value="PAS_9"/>
    <property type="match status" value="1"/>
</dbReference>
<dbReference type="InterPro" id="IPR003018">
    <property type="entry name" value="GAF"/>
</dbReference>
<keyword evidence="7" id="KW-0902">Two-component regulatory system</keyword>
<dbReference type="CDD" id="cd16922">
    <property type="entry name" value="HATPase_EvgS-ArcB-TorS-like"/>
    <property type="match status" value="1"/>
</dbReference>
<dbReference type="InterPro" id="IPR005467">
    <property type="entry name" value="His_kinase_dom"/>
</dbReference>
<dbReference type="PROSITE" id="PS50109">
    <property type="entry name" value="HIS_KIN"/>
    <property type="match status" value="1"/>
</dbReference>
<feature type="domain" description="Histidine kinase" evidence="11">
    <location>
        <begin position="561"/>
        <end position="783"/>
    </location>
</feature>
<dbReference type="InterPro" id="IPR029016">
    <property type="entry name" value="GAF-like_dom_sf"/>
</dbReference>
<dbReference type="Gene3D" id="3.30.565.10">
    <property type="entry name" value="Histidine kinase-like ATPase, C-terminal domain"/>
    <property type="match status" value="1"/>
</dbReference>
<accession>A0A517E0V6</accession>
<protein>
    <recommendedName>
        <fullName evidence="8">Circadian input-output histidine kinase CikA</fullName>
        <ecNumber evidence="3">2.7.13.3</ecNumber>
    </recommendedName>
</protein>
<dbReference type="GO" id="GO:0005524">
    <property type="term" value="F:ATP binding"/>
    <property type="evidence" value="ECO:0007669"/>
    <property type="project" value="UniProtKB-KW"/>
</dbReference>
<evidence type="ECO:0000256" key="7">
    <source>
        <dbReference type="ARBA" id="ARBA00023012"/>
    </source>
</evidence>
<dbReference type="Pfam" id="PF00512">
    <property type="entry name" value="HisKA"/>
    <property type="match status" value="1"/>
</dbReference>
<keyword evidence="15" id="KW-1185">Reference proteome</keyword>
<dbReference type="SUPFAM" id="SSF55785">
    <property type="entry name" value="PYP-like sensor domain (PAS domain)"/>
    <property type="match status" value="1"/>
</dbReference>
<dbReference type="InterPro" id="IPR008207">
    <property type="entry name" value="Sig_transdc_His_kin_Hpt_dom"/>
</dbReference>
<gene>
    <name evidence="14" type="primary">rcsC_7</name>
    <name evidence="14" type="ORF">SPTER_47160</name>
</gene>
<evidence type="ECO:0000256" key="10">
    <source>
        <dbReference type="PROSITE-ProRule" id="PRU00169"/>
    </source>
</evidence>
<dbReference type="SMART" id="SM00448">
    <property type="entry name" value="REC"/>
    <property type="match status" value="1"/>
</dbReference>
<keyword evidence="5 14" id="KW-0808">Transferase</keyword>
<dbReference type="PROSITE" id="PS50110">
    <property type="entry name" value="RESPONSE_REGULATORY"/>
    <property type="match status" value="1"/>
</dbReference>
<evidence type="ECO:0000313" key="15">
    <source>
        <dbReference type="Proteomes" id="UP000320776"/>
    </source>
</evidence>
<dbReference type="Pfam" id="PF01590">
    <property type="entry name" value="GAF"/>
    <property type="match status" value="1"/>
</dbReference>
<evidence type="ECO:0000256" key="6">
    <source>
        <dbReference type="ARBA" id="ARBA00022777"/>
    </source>
</evidence>
<dbReference type="Gene3D" id="1.20.120.160">
    <property type="entry name" value="HPT domain"/>
    <property type="match status" value="1"/>
</dbReference>
<dbReference type="InterPro" id="IPR003661">
    <property type="entry name" value="HisK_dim/P_dom"/>
</dbReference>
<comment type="similarity">
    <text evidence="2">In the N-terminal section; belongs to the phytochrome family.</text>
</comment>
<dbReference type="SMART" id="SM00387">
    <property type="entry name" value="HATPase_c"/>
    <property type="match status" value="1"/>
</dbReference>
<feature type="domain" description="Response regulatory" evidence="12">
    <location>
        <begin position="805"/>
        <end position="924"/>
    </location>
</feature>
<dbReference type="CDD" id="cd17546">
    <property type="entry name" value="REC_hyHK_CKI1_RcsC-like"/>
    <property type="match status" value="1"/>
</dbReference>
<dbReference type="Gene3D" id="1.10.287.130">
    <property type="match status" value="1"/>
</dbReference>
<reference evidence="14 15" key="1">
    <citation type="submission" date="2019-02" db="EMBL/GenBank/DDBJ databases">
        <title>Closed genome of Sporomusa termitida DSM 4440.</title>
        <authorList>
            <person name="Poehlein A."/>
            <person name="Daniel R."/>
        </authorList>
    </citation>
    <scope>NUCLEOTIDE SEQUENCE [LARGE SCALE GENOMIC DNA]</scope>
    <source>
        <strain evidence="14 15">DSM 4440</strain>
    </source>
</reference>
<dbReference type="PANTHER" id="PTHR45339:SF5">
    <property type="entry name" value="HISTIDINE KINASE"/>
    <property type="match status" value="1"/>
</dbReference>
<dbReference type="InterPro" id="IPR036890">
    <property type="entry name" value="HATPase_C_sf"/>
</dbReference>
<dbReference type="NCBIfam" id="TIGR00229">
    <property type="entry name" value="sensory_box"/>
    <property type="match status" value="1"/>
</dbReference>
<dbReference type="Pfam" id="PF02518">
    <property type="entry name" value="HATPase_c"/>
    <property type="match status" value="1"/>
</dbReference>
<dbReference type="GO" id="GO:0005886">
    <property type="term" value="C:plasma membrane"/>
    <property type="evidence" value="ECO:0007669"/>
    <property type="project" value="UniProtKB-SubCell"/>
</dbReference>
<dbReference type="Pfam" id="PF01627">
    <property type="entry name" value="Hpt"/>
    <property type="match status" value="1"/>
</dbReference>
<comment type="catalytic activity">
    <reaction evidence="1">
        <text>ATP + protein L-histidine = ADP + protein N-phospho-L-histidine.</text>
        <dbReference type="EC" id="2.7.13.3"/>
    </reaction>
</comment>
<evidence type="ECO:0000256" key="5">
    <source>
        <dbReference type="ARBA" id="ARBA00022679"/>
    </source>
</evidence>
<dbReference type="InterPro" id="IPR003594">
    <property type="entry name" value="HATPase_dom"/>
</dbReference>
<evidence type="ECO:0000256" key="2">
    <source>
        <dbReference type="ARBA" id="ARBA00006402"/>
    </source>
</evidence>
<dbReference type="InterPro" id="IPR004358">
    <property type="entry name" value="Sig_transdc_His_kin-like_C"/>
</dbReference>
<dbReference type="PROSITE" id="PS50894">
    <property type="entry name" value="HPT"/>
    <property type="match status" value="1"/>
</dbReference>
<dbReference type="PANTHER" id="PTHR45339">
    <property type="entry name" value="HYBRID SIGNAL TRANSDUCTION HISTIDINE KINASE J"/>
    <property type="match status" value="1"/>
</dbReference>
<feature type="modified residue" description="4-aspartylphosphate" evidence="10">
    <location>
        <position position="854"/>
    </location>
</feature>
<dbReference type="FunFam" id="3.30.565.10:FF:000010">
    <property type="entry name" value="Sensor histidine kinase RcsC"/>
    <property type="match status" value="1"/>
</dbReference>
<dbReference type="Pfam" id="PF00072">
    <property type="entry name" value="Response_reg"/>
    <property type="match status" value="1"/>
</dbReference>
<dbReference type="SUPFAM" id="SSF47384">
    <property type="entry name" value="Homodimeric domain of signal transducing histidine kinase"/>
    <property type="match status" value="1"/>
</dbReference>
<dbReference type="InterPro" id="IPR000014">
    <property type="entry name" value="PAS"/>
</dbReference>
<sequence length="1043" mass="112587">MTTCVDDKLRELKKSCKSDLAIGSLYDQLQVTRSLLHILSIAESTQEFLDKLVELIRQACQCNAAGIRVLQGSGYLPYQAYSGYRCEFVTAENRLHIREECICSRLVRNGLLPCEQALASPAGSVVIHDAAVFAKTLSKAERKMYKGACAKAGYCSGVFVPIVYHTAVLGLIQAVDVHADHFNPAMMELLAAIGLLAGKVLHEDKKKLLQDISPMSQAMSAGAAGGSQACVIDNEAGQAQRAGELQRLSTLLAAEAAARQAAQEELRKWRLFFVHSQDSLLLIDPEDGRIMEANPAAEYSYGYSRAELVTMNIAALQAEQQQEIMAARLGMAARGGITFSSLHRCKNHRLFPAQVNLYSEKIGMKPVIVGVVRKLAEGEPEWKPGQPVQAESKARLAQRVKNKGALAALATAIINPDITSGELYQLVLAQAKLLTGSTQGCIALVDDPAGDALRPLREETGTAAFYTNNPGARPLLKEVFGAALPLKNYLIVPAICKEALLGHIMLANSVQGYTEAELEVAEQLGKILAAALWNRNREAELQAARNSAEAAARAKTEFLANLSHEVRTPMTGILISSELLLAKSLPAAIAEQVRDIQASAKSMVTILDDVLDFVRLEADVIRIEEKVFSLADLIRSTSLLIKAKAQAKGLILETSIDPILPAWVVGDSVRIRQVLTNLLDNAVKFTVSGQVVLRVTQAAGQAGGSPLLAFSVSDTGPGILPENQELIFERFYQIDAAAAKHYGGIGLGLSIVKLLVEKMGGKLSFNSHMGQGSTFSFSLPLKPGSLIKDSTAGWSLAEAVVKGLRVLLVDDNEMNRRIVAQLLAQMGADADVAVDGRDALSKLKNKKYDVVLMDIQMPGLDGYETVRLLRGSPETANNKDVFIVALTAGALADERERCLKAGMNDYLVKPFTALQLYELLTDTTACPLAAEIPADIVFDAATLLAYVGNDRATFQECIQRFPSVIGPLLTELTAAIGAGQWREGKRLVHILKGAAGSFAAPRLQQAAIVLEKSLQAAEGKYSGKLQAVVAEYHYLIEKIYKEQ</sequence>
<keyword evidence="4 10" id="KW-0597">Phosphoprotein</keyword>
<dbReference type="CDD" id="cd00088">
    <property type="entry name" value="HPT"/>
    <property type="match status" value="1"/>
</dbReference>
<dbReference type="AlphaFoldDB" id="A0A517E0V6"/>
<evidence type="ECO:0000256" key="3">
    <source>
        <dbReference type="ARBA" id="ARBA00012438"/>
    </source>
</evidence>
<dbReference type="PRINTS" id="PR00344">
    <property type="entry name" value="BCTRLSENSOR"/>
</dbReference>
<evidence type="ECO:0000256" key="1">
    <source>
        <dbReference type="ARBA" id="ARBA00000085"/>
    </source>
</evidence>
<evidence type="ECO:0000259" key="13">
    <source>
        <dbReference type="PROSITE" id="PS50894"/>
    </source>
</evidence>